<dbReference type="InterPro" id="IPR035959">
    <property type="entry name" value="RutC-like_sf"/>
</dbReference>
<dbReference type="PANTHER" id="PTHR43760:SF1">
    <property type="entry name" value="ENDORIBONUCLEASE L-PSP_CHORISMATE MUTASE-LIKE DOMAIN-CONTAINING PROTEIN"/>
    <property type="match status" value="1"/>
</dbReference>
<accession>A0A1H5IQT3</accession>
<protein>
    <submittedName>
        <fullName evidence="2">Enamine deaminase RidA, house cleaning of reactive enamine intermediates, YjgF/YER057c/UK114 family</fullName>
    </submittedName>
</protein>
<dbReference type="InterPro" id="IPR013813">
    <property type="entry name" value="Endoribo_LPSP/chorism_mut-like"/>
</dbReference>
<dbReference type="EMBL" id="FNTH01000001">
    <property type="protein sequence ID" value="SEE42545.1"/>
    <property type="molecule type" value="Genomic_DNA"/>
</dbReference>
<reference evidence="2 3" key="1">
    <citation type="submission" date="2016-10" db="EMBL/GenBank/DDBJ databases">
        <authorList>
            <person name="de Groot N.N."/>
        </authorList>
    </citation>
    <scope>NUCLEOTIDE SEQUENCE [LARGE SCALE GENOMIC DNA]</scope>
    <source>
        <strain evidence="2 3">MT12</strain>
    </source>
</reference>
<proteinExistence type="predicted"/>
<dbReference type="CDD" id="cd02199">
    <property type="entry name" value="YjgF_YER057c_UK114_like_1"/>
    <property type="match status" value="1"/>
</dbReference>
<feature type="domain" description="Endoribonuclease L-PSP/chorismate mutase-like" evidence="1">
    <location>
        <begin position="57"/>
        <end position="148"/>
    </location>
</feature>
<evidence type="ECO:0000259" key="1">
    <source>
        <dbReference type="Pfam" id="PF14588"/>
    </source>
</evidence>
<organism evidence="2 3">
    <name type="scientific">Bradyrhizobium erythrophlei</name>
    <dbReference type="NCBI Taxonomy" id="1437360"/>
    <lineage>
        <taxon>Bacteria</taxon>
        <taxon>Pseudomonadati</taxon>
        <taxon>Pseudomonadota</taxon>
        <taxon>Alphaproteobacteria</taxon>
        <taxon>Hyphomicrobiales</taxon>
        <taxon>Nitrobacteraceae</taxon>
        <taxon>Bradyrhizobium</taxon>
    </lineage>
</organism>
<sequence>MRVEKRLEQLGLVLPQPAKVPPGVNIQFAWVRVHGDRAYASGHGPLNPDGSPAGPFGQVGAEVSAEQAHIAARLAALAMLSSLRQALGDLDRISAWLTVSGMVSVASGFFATTNVINGCSDVLLQAFGPDVGTHARTAIGVTHLPLNLPVVIAAELAVR</sequence>
<dbReference type="Gene3D" id="3.30.1330.40">
    <property type="entry name" value="RutC-like"/>
    <property type="match status" value="1"/>
</dbReference>
<dbReference type="SUPFAM" id="SSF55298">
    <property type="entry name" value="YjgF-like"/>
    <property type="match status" value="1"/>
</dbReference>
<dbReference type="OrthoDB" id="9806350at2"/>
<dbReference type="Proteomes" id="UP000198992">
    <property type="component" value="Unassembled WGS sequence"/>
</dbReference>
<gene>
    <name evidence="2" type="ORF">SAMN05444164_8049</name>
</gene>
<dbReference type="Pfam" id="PF14588">
    <property type="entry name" value="YjgF_endoribonc"/>
    <property type="match status" value="1"/>
</dbReference>
<name>A0A1H5IQT3_9BRAD</name>
<dbReference type="AlphaFoldDB" id="A0A1H5IQT3"/>
<evidence type="ECO:0000313" key="2">
    <source>
        <dbReference type="EMBL" id="SEE42545.1"/>
    </source>
</evidence>
<dbReference type="PANTHER" id="PTHR43760">
    <property type="entry name" value="ENDORIBONUCLEASE-RELATED"/>
    <property type="match status" value="1"/>
</dbReference>
<evidence type="ECO:0000313" key="3">
    <source>
        <dbReference type="Proteomes" id="UP000198992"/>
    </source>
</evidence>
<dbReference type="RefSeq" id="WP_092125163.1">
    <property type="nucleotide sequence ID" value="NZ_FNTH01000001.1"/>
</dbReference>